<comment type="caution">
    <text evidence="1">The sequence shown here is derived from an EMBL/GenBank/DDBJ whole genome shotgun (WGS) entry which is preliminary data.</text>
</comment>
<organism evidence="1 2">
    <name type="scientific">Populus alba</name>
    <name type="common">White poplar</name>
    <dbReference type="NCBI Taxonomy" id="43335"/>
    <lineage>
        <taxon>Eukaryota</taxon>
        <taxon>Viridiplantae</taxon>
        <taxon>Streptophyta</taxon>
        <taxon>Embryophyta</taxon>
        <taxon>Tracheophyta</taxon>
        <taxon>Spermatophyta</taxon>
        <taxon>Magnoliopsida</taxon>
        <taxon>eudicotyledons</taxon>
        <taxon>Gunneridae</taxon>
        <taxon>Pentapetalae</taxon>
        <taxon>rosids</taxon>
        <taxon>fabids</taxon>
        <taxon>Malpighiales</taxon>
        <taxon>Salicaceae</taxon>
        <taxon>Saliceae</taxon>
        <taxon>Populus</taxon>
    </lineage>
</organism>
<gene>
    <name evidence="1" type="ORF">D5086_022440</name>
</gene>
<evidence type="ECO:0000313" key="2">
    <source>
        <dbReference type="Proteomes" id="UP000309997"/>
    </source>
</evidence>
<dbReference type="EMBL" id="RCHU02000011">
    <property type="protein sequence ID" value="KAL3577157.1"/>
    <property type="molecule type" value="Genomic_DNA"/>
</dbReference>
<keyword evidence="2" id="KW-1185">Reference proteome</keyword>
<dbReference type="Proteomes" id="UP000309997">
    <property type="component" value="Unassembled WGS sequence"/>
</dbReference>
<sequence>MVGNQVKGHLGMDCIGLRTHGGRTFFDRYLGQSGSRIQRTLQMLATLEGRSMDMLMAYVVEKEEALERKTTGSPSKLLCHDKQILRWRRWLLDVKHHFEQQQKQVGRTLQV</sequence>
<name>A0ACC4BFR4_POPAL</name>
<accession>A0ACC4BFR4</accession>
<proteinExistence type="predicted"/>
<evidence type="ECO:0000313" key="1">
    <source>
        <dbReference type="EMBL" id="KAL3577157.1"/>
    </source>
</evidence>
<protein>
    <submittedName>
        <fullName evidence="1">Uncharacterized protein</fullName>
    </submittedName>
</protein>
<reference evidence="1 2" key="1">
    <citation type="journal article" date="2024" name="Plant Biotechnol. J.">
        <title>Genome and CRISPR/Cas9 system of a widespread forest tree (Populus alba) in the world.</title>
        <authorList>
            <person name="Liu Y.J."/>
            <person name="Jiang P.F."/>
            <person name="Han X.M."/>
            <person name="Li X.Y."/>
            <person name="Wang H.M."/>
            <person name="Wang Y.J."/>
            <person name="Wang X.X."/>
            <person name="Zeng Q.Y."/>
        </authorList>
    </citation>
    <scope>NUCLEOTIDE SEQUENCE [LARGE SCALE GENOMIC DNA]</scope>
    <source>
        <strain evidence="2">cv. PAL-ZL1</strain>
    </source>
</reference>